<sequence>MEGHDRSLSSYGIVSPTSYPLLHVCGINAGNDVSGGGDGSGSGCDDDFMTEYGWTRFKQRFSQIWQREAPNLVLPDQIPLLDLALHDQIQPQGSADLAL</sequence>
<evidence type="ECO:0000313" key="2">
    <source>
        <dbReference type="Proteomes" id="UP000026915"/>
    </source>
</evidence>
<dbReference type="HOGENOM" id="CLU_2324933_0_0_1"/>
<organism evidence="1 2">
    <name type="scientific">Theobroma cacao</name>
    <name type="common">Cacao</name>
    <name type="synonym">Cocoa</name>
    <dbReference type="NCBI Taxonomy" id="3641"/>
    <lineage>
        <taxon>Eukaryota</taxon>
        <taxon>Viridiplantae</taxon>
        <taxon>Streptophyta</taxon>
        <taxon>Embryophyta</taxon>
        <taxon>Tracheophyta</taxon>
        <taxon>Spermatophyta</taxon>
        <taxon>Magnoliopsida</taxon>
        <taxon>eudicotyledons</taxon>
        <taxon>Gunneridae</taxon>
        <taxon>Pentapetalae</taxon>
        <taxon>rosids</taxon>
        <taxon>malvids</taxon>
        <taxon>Malvales</taxon>
        <taxon>Malvaceae</taxon>
        <taxon>Byttnerioideae</taxon>
        <taxon>Theobroma</taxon>
    </lineage>
</organism>
<dbReference type="EMBL" id="CM001886">
    <property type="protein sequence ID" value="EOY17296.1"/>
    <property type="molecule type" value="Genomic_DNA"/>
</dbReference>
<accession>A0A061FJP6</accession>
<protein>
    <submittedName>
        <fullName evidence="1">Uncharacterized protein</fullName>
    </submittedName>
</protein>
<name>A0A061FJP6_THECC</name>
<dbReference type="InParanoid" id="A0A061FJP6"/>
<dbReference type="Gramene" id="EOY17296">
    <property type="protein sequence ID" value="EOY17296"/>
    <property type="gene ID" value="TCM_036444"/>
</dbReference>
<keyword evidence="2" id="KW-1185">Reference proteome</keyword>
<evidence type="ECO:0000313" key="1">
    <source>
        <dbReference type="EMBL" id="EOY17296.1"/>
    </source>
</evidence>
<gene>
    <name evidence="1" type="ORF">TCM_036444</name>
</gene>
<proteinExistence type="predicted"/>
<dbReference type="AlphaFoldDB" id="A0A061FJP6"/>
<dbReference type="Proteomes" id="UP000026915">
    <property type="component" value="Chromosome 8"/>
</dbReference>
<reference evidence="1 2" key="1">
    <citation type="journal article" date="2013" name="Genome Biol.">
        <title>The genome sequence of the most widely cultivated cacao type and its use to identify candidate genes regulating pod color.</title>
        <authorList>
            <person name="Motamayor J.C."/>
            <person name="Mockaitis K."/>
            <person name="Schmutz J."/>
            <person name="Haiminen N."/>
            <person name="Iii D.L."/>
            <person name="Cornejo O."/>
            <person name="Findley S.D."/>
            <person name="Zheng P."/>
            <person name="Utro F."/>
            <person name="Royaert S."/>
            <person name="Saski C."/>
            <person name="Jenkins J."/>
            <person name="Podicheti R."/>
            <person name="Zhao M."/>
            <person name="Scheffler B.E."/>
            <person name="Stack J.C."/>
            <person name="Feltus F.A."/>
            <person name="Mustiga G.M."/>
            <person name="Amores F."/>
            <person name="Phillips W."/>
            <person name="Marelli J.P."/>
            <person name="May G.D."/>
            <person name="Shapiro H."/>
            <person name="Ma J."/>
            <person name="Bustamante C.D."/>
            <person name="Schnell R.J."/>
            <person name="Main D."/>
            <person name="Gilbert D."/>
            <person name="Parida L."/>
            <person name="Kuhn D.N."/>
        </authorList>
    </citation>
    <scope>NUCLEOTIDE SEQUENCE [LARGE SCALE GENOMIC DNA]</scope>
    <source>
        <strain evidence="2">cv. Matina 1-6</strain>
    </source>
</reference>